<feature type="region of interest" description="Disordered" evidence="1">
    <location>
        <begin position="409"/>
        <end position="475"/>
    </location>
</feature>
<feature type="transmembrane region" description="Helical" evidence="2">
    <location>
        <begin position="350"/>
        <end position="370"/>
    </location>
</feature>
<sequence>MGRSSGGGRSGGGGFGGFSGGGRSSGGFSGGRRSGGRSLGSSPRGGSPYRGGGFGGLFGGFPTIFAPRINIGGGTTAPPAQQPYPQQPGAGQSPYATPYADGAPYAADPQAGAPGSPANPAGAGYGAPANATPGANPAGYGTPSGPNGPASPGSPGAGSASKSGCGVAFIIVAAIALALLIFGAFGGGCSADSITRSSVEREALPADAALVTPYYTDEDGDWIRTPHALEDGLRQFHDETGVWPYVYILPNGTAASTEQLAQMADRLYGELFDDEAHFLLVFCDDGDGSFNAGYAVGSQAKTIMDDEAVAVLADYLDRYYQDQSLSEEQIFSRAFADTGERIMTVTKSPVVPLAIAAVVIIAIAAVVIIVKRNRDQRERESRRMEQILNTPLEKFGDTAAEDLAAKYESAPAPSTAANAATPTPSTGASAAAPATPTPTAPTPDAPAPAAAQAPGGATPTPDAGAPTPGTKGPDA</sequence>
<dbReference type="RefSeq" id="WP_242162823.1">
    <property type="nucleotide sequence ID" value="NZ_JAJMLW010000001.1"/>
</dbReference>
<feature type="compositionally biased region" description="Low complexity" evidence="1">
    <location>
        <begin position="447"/>
        <end position="475"/>
    </location>
</feature>
<keyword evidence="2" id="KW-1133">Transmembrane helix</keyword>
<organism evidence="3 4">
    <name type="scientific">Adlercreutzia faecimuris</name>
    <dbReference type="NCBI Taxonomy" id="2897341"/>
    <lineage>
        <taxon>Bacteria</taxon>
        <taxon>Bacillati</taxon>
        <taxon>Actinomycetota</taxon>
        <taxon>Coriobacteriia</taxon>
        <taxon>Eggerthellales</taxon>
        <taxon>Eggerthellaceae</taxon>
        <taxon>Adlercreutzia</taxon>
    </lineage>
</organism>
<feature type="compositionally biased region" description="Gly residues" evidence="1">
    <location>
        <begin position="1"/>
        <end position="33"/>
    </location>
</feature>
<keyword evidence="2" id="KW-0812">Transmembrane</keyword>
<proteinExistence type="predicted"/>
<evidence type="ECO:0008006" key="5">
    <source>
        <dbReference type="Google" id="ProtNLM"/>
    </source>
</evidence>
<name>A0ABS9WDV7_9ACTN</name>
<reference evidence="3" key="1">
    <citation type="submission" date="2021-11" db="EMBL/GenBank/DDBJ databases">
        <title>A Novel Adlercreutzia Species, isolated from a Allomyrina dichotoma larva feces.</title>
        <authorList>
            <person name="Suh M.K."/>
        </authorList>
    </citation>
    <scope>NUCLEOTIDE SEQUENCE</scope>
    <source>
        <strain evidence="3">JBNU-10</strain>
    </source>
</reference>
<feature type="transmembrane region" description="Helical" evidence="2">
    <location>
        <begin position="167"/>
        <end position="188"/>
    </location>
</feature>
<keyword evidence="4" id="KW-1185">Reference proteome</keyword>
<gene>
    <name evidence="3" type="ORF">LPT13_01600</name>
</gene>
<comment type="caution">
    <text evidence="3">The sequence shown here is derived from an EMBL/GenBank/DDBJ whole genome shotgun (WGS) entry which is preliminary data.</text>
</comment>
<feature type="region of interest" description="Disordered" evidence="1">
    <location>
        <begin position="1"/>
        <end position="53"/>
    </location>
</feature>
<evidence type="ECO:0000256" key="2">
    <source>
        <dbReference type="SAM" id="Phobius"/>
    </source>
</evidence>
<dbReference type="Proteomes" id="UP001430755">
    <property type="component" value="Unassembled WGS sequence"/>
</dbReference>
<keyword evidence="2" id="KW-0472">Membrane</keyword>
<feature type="compositionally biased region" description="Pro residues" evidence="1">
    <location>
        <begin position="435"/>
        <end position="446"/>
    </location>
</feature>
<dbReference type="InterPro" id="IPR015424">
    <property type="entry name" value="PyrdxlP-dep_Trfase"/>
</dbReference>
<evidence type="ECO:0000313" key="3">
    <source>
        <dbReference type="EMBL" id="MCI2241046.1"/>
    </source>
</evidence>
<feature type="compositionally biased region" description="Low complexity" evidence="1">
    <location>
        <begin position="410"/>
        <end position="434"/>
    </location>
</feature>
<protein>
    <recommendedName>
        <fullName evidence="5">TPM domain-containing protein</fullName>
    </recommendedName>
</protein>
<accession>A0ABS9WDV7</accession>
<feature type="compositionally biased region" description="Low complexity" evidence="1">
    <location>
        <begin position="87"/>
        <end position="158"/>
    </location>
</feature>
<feature type="region of interest" description="Disordered" evidence="1">
    <location>
        <begin position="69"/>
        <end position="158"/>
    </location>
</feature>
<evidence type="ECO:0000313" key="4">
    <source>
        <dbReference type="Proteomes" id="UP001430755"/>
    </source>
</evidence>
<dbReference type="EMBL" id="JAJMLW010000001">
    <property type="protein sequence ID" value="MCI2241046.1"/>
    <property type="molecule type" value="Genomic_DNA"/>
</dbReference>
<evidence type="ECO:0000256" key="1">
    <source>
        <dbReference type="SAM" id="MobiDB-lite"/>
    </source>
</evidence>
<dbReference type="SUPFAM" id="SSF53383">
    <property type="entry name" value="PLP-dependent transferases"/>
    <property type="match status" value="1"/>
</dbReference>